<dbReference type="Gene3D" id="1.20.1080.10">
    <property type="entry name" value="Glycerol uptake facilitator protein"/>
    <property type="match status" value="1"/>
</dbReference>
<feature type="compositionally biased region" description="Basic and acidic residues" evidence="5">
    <location>
        <begin position="23"/>
        <end position="39"/>
    </location>
</feature>
<dbReference type="Pfam" id="PF01226">
    <property type="entry name" value="Form_Nir_trans"/>
    <property type="match status" value="1"/>
</dbReference>
<dbReference type="EMBL" id="ASGZ01000036">
    <property type="protein sequence ID" value="ESP88004.1"/>
    <property type="molecule type" value="Genomic_DNA"/>
</dbReference>
<evidence type="ECO:0000256" key="5">
    <source>
        <dbReference type="SAM" id="MobiDB-lite"/>
    </source>
</evidence>
<organism evidence="7 8">
    <name type="scientific">Candidatus Halobonum tyrrellensis G22</name>
    <dbReference type="NCBI Taxonomy" id="1324957"/>
    <lineage>
        <taxon>Archaea</taxon>
        <taxon>Methanobacteriati</taxon>
        <taxon>Methanobacteriota</taxon>
        <taxon>Stenosarchaea group</taxon>
        <taxon>Halobacteria</taxon>
        <taxon>Halobacteriales</taxon>
        <taxon>Haloferacaceae</taxon>
        <taxon>Candidatus Halobonum</taxon>
    </lineage>
</organism>
<keyword evidence="2 6" id="KW-0812">Transmembrane</keyword>
<dbReference type="GO" id="GO:0015499">
    <property type="term" value="F:formate transmembrane transporter activity"/>
    <property type="evidence" value="ECO:0007669"/>
    <property type="project" value="TreeGrafter"/>
</dbReference>
<accession>V4HJA8</accession>
<evidence type="ECO:0000256" key="2">
    <source>
        <dbReference type="ARBA" id="ARBA00022692"/>
    </source>
</evidence>
<evidence type="ECO:0000313" key="8">
    <source>
        <dbReference type="Proteomes" id="UP000017840"/>
    </source>
</evidence>
<dbReference type="PATRIC" id="fig|1324957.4.peg.2258"/>
<proteinExistence type="predicted"/>
<keyword evidence="3 6" id="KW-1133">Transmembrane helix</keyword>
<keyword evidence="4 6" id="KW-0472">Membrane</keyword>
<sequence>MSDDLNERPDEEGPDSDDATSEWNDRPQDKGQEDGRSDLSEEQFEQAEQEGGQPTYGEILAREIDEGLGELNRPLDGLALSGLSAGLDIGFGPFLMAVVLTVGAGSYSSATIDILEANVYAVGFIFVVLGRSELFTEHTTLAVLPVIDRRASMGELARLWGVVYGANIVGGAIFAAVMVPIAPALGVASPEAFGDIARGLVEHSWFTLLGAGLLAGWLMGLLSWLVAAAQDTISRVFFVWLIATAIGFIGLPHCIAGNVEVLAGLLIDGGVGLMDYARFMSAATLGNVIGGTVFVALLKYGHVVRGGEASGSGI</sequence>
<feature type="transmembrane region" description="Helical" evidence="6">
    <location>
        <begin position="159"/>
        <end position="185"/>
    </location>
</feature>
<evidence type="ECO:0000313" key="7">
    <source>
        <dbReference type="EMBL" id="ESP88004.1"/>
    </source>
</evidence>
<evidence type="ECO:0000256" key="6">
    <source>
        <dbReference type="SAM" id="Phobius"/>
    </source>
</evidence>
<comment type="caution">
    <text evidence="7">The sequence shown here is derived from an EMBL/GenBank/DDBJ whole genome shotgun (WGS) entry which is preliminary data.</text>
</comment>
<evidence type="ECO:0000256" key="4">
    <source>
        <dbReference type="ARBA" id="ARBA00023136"/>
    </source>
</evidence>
<dbReference type="Proteomes" id="UP000017840">
    <property type="component" value="Unassembled WGS sequence"/>
</dbReference>
<dbReference type="InterPro" id="IPR000292">
    <property type="entry name" value="For/NO2_transpt"/>
</dbReference>
<name>V4HJA8_9EURY</name>
<evidence type="ECO:0000256" key="1">
    <source>
        <dbReference type="ARBA" id="ARBA00004141"/>
    </source>
</evidence>
<dbReference type="RefSeq" id="WP_023394803.1">
    <property type="nucleotide sequence ID" value="NZ_ASGZ01000036.1"/>
</dbReference>
<gene>
    <name evidence="7" type="ORF">K933_11116</name>
</gene>
<feature type="compositionally biased region" description="Acidic residues" evidence="5">
    <location>
        <begin position="9"/>
        <end position="20"/>
    </location>
</feature>
<feature type="region of interest" description="Disordered" evidence="5">
    <location>
        <begin position="1"/>
        <end position="57"/>
    </location>
</feature>
<dbReference type="STRING" id="1324957.K933_11116"/>
<reference evidence="7 8" key="1">
    <citation type="journal article" date="2013" name="Genome Announc.">
        <title>Draft Genome Sequence of 'Candidatus Halobonum tyrrellensis' Strain G22, Isolated from the Hypersaline Waters of Lake Tyrrell, Australia.</title>
        <authorList>
            <person name="Ugalde J.A."/>
            <person name="Narasingarao P."/>
            <person name="Kuo S."/>
            <person name="Podell S."/>
            <person name="Allen E.E."/>
        </authorList>
    </citation>
    <scope>NUCLEOTIDE SEQUENCE [LARGE SCALE GENOMIC DNA]</scope>
    <source>
        <strain evidence="7 8">G22</strain>
    </source>
</reference>
<dbReference type="PANTHER" id="PTHR30520:SF2">
    <property type="entry name" value="INNER MEMBRANE PROTEIN YFDC"/>
    <property type="match status" value="1"/>
</dbReference>
<dbReference type="AlphaFoldDB" id="V4HJA8"/>
<comment type="subcellular location">
    <subcellularLocation>
        <location evidence="1">Membrane</location>
        <topology evidence="1">Multi-pass membrane protein</topology>
    </subcellularLocation>
</comment>
<evidence type="ECO:0000256" key="3">
    <source>
        <dbReference type="ARBA" id="ARBA00022989"/>
    </source>
</evidence>
<dbReference type="eggNOG" id="arCOG03454">
    <property type="taxonomic scope" value="Archaea"/>
</dbReference>
<feature type="transmembrane region" description="Helical" evidence="6">
    <location>
        <begin position="237"/>
        <end position="259"/>
    </location>
</feature>
<protein>
    <submittedName>
        <fullName evidence="7">Formate/nitrite transporter</fullName>
    </submittedName>
</protein>
<feature type="transmembrane region" description="Helical" evidence="6">
    <location>
        <begin position="279"/>
        <end position="298"/>
    </location>
</feature>
<dbReference type="InterPro" id="IPR023271">
    <property type="entry name" value="Aquaporin-like"/>
</dbReference>
<dbReference type="GO" id="GO:0005886">
    <property type="term" value="C:plasma membrane"/>
    <property type="evidence" value="ECO:0007669"/>
    <property type="project" value="TreeGrafter"/>
</dbReference>
<feature type="transmembrane region" description="Helical" evidence="6">
    <location>
        <begin position="205"/>
        <end position="225"/>
    </location>
</feature>
<dbReference type="OrthoDB" id="117182at2157"/>
<dbReference type="PANTHER" id="PTHR30520">
    <property type="entry name" value="FORMATE TRANSPORTER-RELATED"/>
    <property type="match status" value="1"/>
</dbReference>
<keyword evidence="8" id="KW-1185">Reference proteome</keyword>